<evidence type="ECO:0000313" key="8">
    <source>
        <dbReference type="EMBL" id="KAH7246538.1"/>
    </source>
</evidence>
<gene>
    <name evidence="8" type="ORF">BKA59DRAFT_200794</name>
</gene>
<dbReference type="PROSITE" id="PS50048">
    <property type="entry name" value="ZN2_CY6_FUNGAL_2"/>
    <property type="match status" value="1"/>
</dbReference>
<dbReference type="PANTHER" id="PTHR47338:SF5">
    <property type="entry name" value="ZN(II)2CYS6 TRANSCRIPTION FACTOR (EUROFUNG)"/>
    <property type="match status" value="1"/>
</dbReference>
<dbReference type="SUPFAM" id="SSF57701">
    <property type="entry name" value="Zn2/Cys6 DNA-binding domain"/>
    <property type="match status" value="1"/>
</dbReference>
<dbReference type="GO" id="GO:0003677">
    <property type="term" value="F:DNA binding"/>
    <property type="evidence" value="ECO:0007669"/>
    <property type="project" value="InterPro"/>
</dbReference>
<reference evidence="8" key="1">
    <citation type="journal article" date="2021" name="Nat. Commun.">
        <title>Genetic determinants of endophytism in the Arabidopsis root mycobiome.</title>
        <authorList>
            <person name="Mesny F."/>
            <person name="Miyauchi S."/>
            <person name="Thiergart T."/>
            <person name="Pickel B."/>
            <person name="Atanasova L."/>
            <person name="Karlsson M."/>
            <person name="Huettel B."/>
            <person name="Barry K.W."/>
            <person name="Haridas S."/>
            <person name="Chen C."/>
            <person name="Bauer D."/>
            <person name="Andreopoulos W."/>
            <person name="Pangilinan J."/>
            <person name="LaButti K."/>
            <person name="Riley R."/>
            <person name="Lipzen A."/>
            <person name="Clum A."/>
            <person name="Drula E."/>
            <person name="Henrissat B."/>
            <person name="Kohler A."/>
            <person name="Grigoriev I.V."/>
            <person name="Martin F.M."/>
            <person name="Hacquard S."/>
        </authorList>
    </citation>
    <scope>NUCLEOTIDE SEQUENCE</scope>
    <source>
        <strain evidence="8">MPI-SDFR-AT-0068</strain>
    </source>
</reference>
<evidence type="ECO:0000256" key="4">
    <source>
        <dbReference type="ARBA" id="ARBA00023163"/>
    </source>
</evidence>
<sequence>MVTGPGRPGKACSICKKQKIRCSGERPSCRRCVRLKSECYYDNNVVHVRARRDKTRVTSRIDVSAVCPLQPLAPAASLHVASDFYQGVPPSLVPILIDLYFENVYQSDLLLHKPSFLQALTNQAIRPHILLSICAWGANFYRDDAGKAALKEAGLMTLWAKKAGTLVFQEAEELHEDNIVTFCNLSLFWHSQGSWRISYLHKGNACQLLHIIGIGPQTSSRCSALESEIHRRRFWACYLFHCFSSEKLFRFEAIAEFGSLPLPWPDKDFAAGIAPSSMATIDNDVGTGSVFVELIRGLTLWCSVVSVVRSKEDNFTSRLQQIYRVENDISTWWQRVPSDMKIEVTDVPIVEQRELPKILLVNLVYHQSLCALHSSIVPLFCWSKGDSTYSSAGQVSAQVAYEHSCSISDLIRSVLATDCPISAMPLFVAYAAYSSCAVQIPFLWCSEVSVKQRARANVESNINMIQQMSSYWKLASLLQVYARCLHEMHKRNQPVISNEPRYTDGSVFYSFNADLLAAKSSILEFTGILRSGDNGYVKPGEESRDLSSIQPDSTTVPQSPNHGVDRHFESHTTESRPSGKLQARPDTPCTNMEQQQVVGQLNLGGNEWPTLDMFGYLLDADMTSLLPMGENVDFSFLNTDMTSWGLGEEIQQSSSS</sequence>
<dbReference type="EMBL" id="JAGPXF010000004">
    <property type="protein sequence ID" value="KAH7246538.1"/>
    <property type="molecule type" value="Genomic_DNA"/>
</dbReference>
<evidence type="ECO:0000256" key="2">
    <source>
        <dbReference type="ARBA" id="ARBA00022723"/>
    </source>
</evidence>
<keyword evidence="2" id="KW-0479">Metal-binding</keyword>
<dbReference type="PROSITE" id="PS00463">
    <property type="entry name" value="ZN2_CY6_FUNGAL_1"/>
    <property type="match status" value="1"/>
</dbReference>
<feature type="compositionally biased region" description="Polar residues" evidence="6">
    <location>
        <begin position="546"/>
        <end position="561"/>
    </location>
</feature>
<dbReference type="InterPro" id="IPR050815">
    <property type="entry name" value="TF_fung"/>
</dbReference>
<feature type="region of interest" description="Disordered" evidence="6">
    <location>
        <begin position="534"/>
        <end position="588"/>
    </location>
</feature>
<keyword evidence="4" id="KW-0804">Transcription</keyword>
<dbReference type="PANTHER" id="PTHR47338">
    <property type="entry name" value="ZN(II)2CYS6 TRANSCRIPTION FACTOR (EUROFUNG)-RELATED"/>
    <property type="match status" value="1"/>
</dbReference>
<dbReference type="GO" id="GO:0005634">
    <property type="term" value="C:nucleus"/>
    <property type="evidence" value="ECO:0007669"/>
    <property type="project" value="UniProtKB-SubCell"/>
</dbReference>
<dbReference type="Pfam" id="PF00172">
    <property type="entry name" value="Zn_clus"/>
    <property type="match status" value="1"/>
</dbReference>
<dbReference type="GO" id="GO:0008270">
    <property type="term" value="F:zinc ion binding"/>
    <property type="evidence" value="ECO:0007669"/>
    <property type="project" value="InterPro"/>
</dbReference>
<comment type="subcellular location">
    <subcellularLocation>
        <location evidence="1">Nucleus</location>
    </subcellularLocation>
</comment>
<dbReference type="SMART" id="SM00066">
    <property type="entry name" value="GAL4"/>
    <property type="match status" value="1"/>
</dbReference>
<feature type="compositionally biased region" description="Basic and acidic residues" evidence="6">
    <location>
        <begin position="563"/>
        <end position="574"/>
    </location>
</feature>
<dbReference type="AlphaFoldDB" id="A0A8K0RZ35"/>
<dbReference type="GO" id="GO:0000981">
    <property type="term" value="F:DNA-binding transcription factor activity, RNA polymerase II-specific"/>
    <property type="evidence" value="ECO:0007669"/>
    <property type="project" value="InterPro"/>
</dbReference>
<evidence type="ECO:0000256" key="3">
    <source>
        <dbReference type="ARBA" id="ARBA00023015"/>
    </source>
</evidence>
<dbReference type="InterPro" id="IPR036864">
    <property type="entry name" value="Zn2-C6_fun-type_DNA-bd_sf"/>
</dbReference>
<evidence type="ECO:0000256" key="6">
    <source>
        <dbReference type="SAM" id="MobiDB-lite"/>
    </source>
</evidence>
<evidence type="ECO:0000313" key="9">
    <source>
        <dbReference type="Proteomes" id="UP000813427"/>
    </source>
</evidence>
<keyword evidence="3" id="KW-0805">Transcription regulation</keyword>
<dbReference type="GO" id="GO:0006351">
    <property type="term" value="P:DNA-templated transcription"/>
    <property type="evidence" value="ECO:0007669"/>
    <property type="project" value="InterPro"/>
</dbReference>
<keyword evidence="5" id="KW-0539">Nucleus</keyword>
<evidence type="ECO:0000256" key="1">
    <source>
        <dbReference type="ARBA" id="ARBA00004123"/>
    </source>
</evidence>
<dbReference type="CDD" id="cd00067">
    <property type="entry name" value="GAL4"/>
    <property type="match status" value="1"/>
</dbReference>
<dbReference type="Pfam" id="PF04082">
    <property type="entry name" value="Fungal_trans"/>
    <property type="match status" value="1"/>
</dbReference>
<dbReference type="InterPro" id="IPR007219">
    <property type="entry name" value="XnlR_reg_dom"/>
</dbReference>
<evidence type="ECO:0000256" key="5">
    <source>
        <dbReference type="ARBA" id="ARBA00023242"/>
    </source>
</evidence>
<keyword evidence="9" id="KW-1185">Reference proteome</keyword>
<comment type="caution">
    <text evidence="8">The sequence shown here is derived from an EMBL/GenBank/DDBJ whole genome shotgun (WGS) entry which is preliminary data.</text>
</comment>
<feature type="domain" description="Zn(2)-C6 fungal-type" evidence="7">
    <location>
        <begin position="11"/>
        <end position="41"/>
    </location>
</feature>
<dbReference type="CDD" id="cd12148">
    <property type="entry name" value="fungal_TF_MHR"/>
    <property type="match status" value="1"/>
</dbReference>
<accession>A0A8K0RZ35</accession>
<evidence type="ECO:0000259" key="7">
    <source>
        <dbReference type="PROSITE" id="PS50048"/>
    </source>
</evidence>
<proteinExistence type="predicted"/>
<dbReference type="OrthoDB" id="2309723at2759"/>
<dbReference type="Gene3D" id="4.10.240.10">
    <property type="entry name" value="Zn(2)-C6 fungal-type DNA-binding domain"/>
    <property type="match status" value="1"/>
</dbReference>
<protein>
    <recommendedName>
        <fullName evidence="7">Zn(2)-C6 fungal-type domain-containing protein</fullName>
    </recommendedName>
</protein>
<dbReference type="Proteomes" id="UP000813427">
    <property type="component" value="Unassembled WGS sequence"/>
</dbReference>
<dbReference type="InterPro" id="IPR001138">
    <property type="entry name" value="Zn2Cys6_DnaBD"/>
</dbReference>
<name>A0A8K0RZ35_9HYPO</name>
<organism evidence="8 9">
    <name type="scientific">Fusarium tricinctum</name>
    <dbReference type="NCBI Taxonomy" id="61284"/>
    <lineage>
        <taxon>Eukaryota</taxon>
        <taxon>Fungi</taxon>
        <taxon>Dikarya</taxon>
        <taxon>Ascomycota</taxon>
        <taxon>Pezizomycotina</taxon>
        <taxon>Sordariomycetes</taxon>
        <taxon>Hypocreomycetidae</taxon>
        <taxon>Hypocreales</taxon>
        <taxon>Nectriaceae</taxon>
        <taxon>Fusarium</taxon>
        <taxon>Fusarium tricinctum species complex</taxon>
    </lineage>
</organism>